<evidence type="ECO:0000256" key="5">
    <source>
        <dbReference type="SAM" id="Phobius"/>
    </source>
</evidence>
<dbReference type="RefSeq" id="WP_200271149.1">
    <property type="nucleotide sequence ID" value="NZ_JAENIJ010000019.1"/>
</dbReference>
<keyword evidence="2 5" id="KW-0812">Transmembrane</keyword>
<keyword evidence="8" id="KW-1185">Reference proteome</keyword>
<dbReference type="EMBL" id="JAENIJ010000019">
    <property type="protein sequence ID" value="MBK1883231.1"/>
    <property type="molecule type" value="Genomic_DNA"/>
</dbReference>
<protein>
    <submittedName>
        <fullName evidence="7">VWA domain-containing protein</fullName>
    </submittedName>
</protein>
<name>A0A934S9A5_9BACT</name>
<dbReference type="PROSITE" id="PS50234">
    <property type="entry name" value="VWFA"/>
    <property type="match status" value="1"/>
</dbReference>
<reference evidence="7" key="1">
    <citation type="submission" date="2021-01" db="EMBL/GenBank/DDBJ databases">
        <title>Modified the classification status of verrucomicrobia.</title>
        <authorList>
            <person name="Feng X."/>
        </authorList>
    </citation>
    <scope>NUCLEOTIDE SEQUENCE</scope>
    <source>
        <strain evidence="7">KCTC 22041</strain>
    </source>
</reference>
<keyword evidence="3 5" id="KW-1133">Transmembrane helix</keyword>
<proteinExistence type="predicted"/>
<dbReference type="PANTHER" id="PTHR22550:SF5">
    <property type="entry name" value="LEUCINE ZIPPER PROTEIN 4"/>
    <property type="match status" value="1"/>
</dbReference>
<evidence type="ECO:0000256" key="4">
    <source>
        <dbReference type="ARBA" id="ARBA00023136"/>
    </source>
</evidence>
<dbReference type="InterPro" id="IPR002035">
    <property type="entry name" value="VWF_A"/>
</dbReference>
<dbReference type="Gene3D" id="3.40.50.410">
    <property type="entry name" value="von Willebrand factor, type A domain"/>
    <property type="match status" value="1"/>
</dbReference>
<evidence type="ECO:0000256" key="2">
    <source>
        <dbReference type="ARBA" id="ARBA00022692"/>
    </source>
</evidence>
<evidence type="ECO:0000313" key="8">
    <source>
        <dbReference type="Proteomes" id="UP000603141"/>
    </source>
</evidence>
<dbReference type="InterPro" id="IPR036465">
    <property type="entry name" value="vWFA_dom_sf"/>
</dbReference>
<evidence type="ECO:0000313" key="7">
    <source>
        <dbReference type="EMBL" id="MBK1883231.1"/>
    </source>
</evidence>
<keyword evidence="4 5" id="KW-0472">Membrane</keyword>
<dbReference type="AlphaFoldDB" id="A0A934S9A5"/>
<dbReference type="InterPro" id="IPR050768">
    <property type="entry name" value="UPF0353/GerABKA_families"/>
</dbReference>
<gene>
    <name evidence="7" type="ORF">JIN85_12465</name>
</gene>
<evidence type="ECO:0000256" key="3">
    <source>
        <dbReference type="ARBA" id="ARBA00022989"/>
    </source>
</evidence>
<keyword evidence="1" id="KW-1003">Cell membrane</keyword>
<dbReference type="Proteomes" id="UP000603141">
    <property type="component" value="Unassembled WGS sequence"/>
</dbReference>
<feature type="transmembrane region" description="Helical" evidence="5">
    <location>
        <begin position="311"/>
        <end position="332"/>
    </location>
</feature>
<comment type="caution">
    <text evidence="7">The sequence shown here is derived from an EMBL/GenBank/DDBJ whole genome shotgun (WGS) entry which is preliminary data.</text>
</comment>
<feature type="transmembrane region" description="Helical" evidence="5">
    <location>
        <begin position="57"/>
        <end position="81"/>
    </location>
</feature>
<feature type="domain" description="VWFA" evidence="6">
    <location>
        <begin position="94"/>
        <end position="292"/>
    </location>
</feature>
<sequence>MNAFFEHFRFSQPWWLFLLIPVAFLPILRRGRGAEAVVTFPNLGVLVSLGRRVRQSAWSYGFPLAILALTAAVLSMARPVWRNVYESRMASGIDIMIAFDVSLSMDIDDFRQNGMPLKRIDAAKEVVDDFINRRTDDRLGLVAFAGRPVSVSPITLDHDWVRAGLKNLKLNDDRETGSVQEQGTAIGSAIAASATRLDERESASKVIVLITDGASNSGKISPLEAAEHAKTLGIKIYTVAIGTKDGRVSRGIQRFPRQEFDLPTLKEIARKTGGEDYWAQDLTALQDTFKSIDKLEKTETKSFTTIDDIELCSWFTGAAVLLALLAAMLITLNPPPSA</sequence>
<dbReference type="Pfam" id="PF00092">
    <property type="entry name" value="VWA"/>
    <property type="match status" value="1"/>
</dbReference>
<dbReference type="PANTHER" id="PTHR22550">
    <property type="entry name" value="SPORE GERMINATION PROTEIN"/>
    <property type="match status" value="1"/>
</dbReference>
<accession>A0A934S9A5</accession>
<dbReference type="SMART" id="SM00327">
    <property type="entry name" value="VWA"/>
    <property type="match status" value="1"/>
</dbReference>
<evidence type="ECO:0000256" key="1">
    <source>
        <dbReference type="ARBA" id="ARBA00022475"/>
    </source>
</evidence>
<evidence type="ECO:0000259" key="6">
    <source>
        <dbReference type="PROSITE" id="PS50234"/>
    </source>
</evidence>
<dbReference type="SUPFAM" id="SSF53300">
    <property type="entry name" value="vWA-like"/>
    <property type="match status" value="1"/>
</dbReference>
<organism evidence="7 8">
    <name type="scientific">Luteolibacter pohnpeiensis</name>
    <dbReference type="NCBI Taxonomy" id="454153"/>
    <lineage>
        <taxon>Bacteria</taxon>
        <taxon>Pseudomonadati</taxon>
        <taxon>Verrucomicrobiota</taxon>
        <taxon>Verrucomicrobiia</taxon>
        <taxon>Verrucomicrobiales</taxon>
        <taxon>Verrucomicrobiaceae</taxon>
        <taxon>Luteolibacter</taxon>
    </lineage>
</organism>